<evidence type="ECO:0000256" key="2">
    <source>
        <dbReference type="ARBA" id="ARBA00022448"/>
    </source>
</evidence>
<keyword evidence="9 10" id="KW-0998">Cell outer membrane</keyword>
<dbReference type="Pfam" id="PF00593">
    <property type="entry name" value="TonB_dep_Rec_b-barrel"/>
    <property type="match status" value="1"/>
</dbReference>
<dbReference type="SMART" id="SM00965">
    <property type="entry name" value="STN"/>
    <property type="match status" value="1"/>
</dbReference>
<keyword evidence="14" id="KW-0675">Receptor</keyword>
<comment type="subcellular location">
    <subcellularLocation>
        <location evidence="1 10">Cell outer membrane</location>
        <topology evidence="1 10">Multi-pass membrane protein</topology>
    </subcellularLocation>
</comment>
<dbReference type="Pfam" id="PF07715">
    <property type="entry name" value="Plug"/>
    <property type="match status" value="1"/>
</dbReference>
<dbReference type="Gene3D" id="2.170.130.10">
    <property type="entry name" value="TonB-dependent receptor, plug domain"/>
    <property type="match status" value="1"/>
</dbReference>
<dbReference type="GO" id="GO:0009279">
    <property type="term" value="C:cell outer membrane"/>
    <property type="evidence" value="ECO:0007669"/>
    <property type="project" value="UniProtKB-SubCell"/>
</dbReference>
<keyword evidence="4" id="KW-0406">Ion transport</keyword>
<name>A0AAJ5X416_9SPHN</name>
<dbReference type="InterPro" id="IPR012910">
    <property type="entry name" value="Plug_dom"/>
</dbReference>
<feature type="domain" description="Secretin/TonB short N-terminal" evidence="13">
    <location>
        <begin position="66"/>
        <end position="117"/>
    </location>
</feature>
<dbReference type="SUPFAM" id="SSF56935">
    <property type="entry name" value="Porins"/>
    <property type="match status" value="1"/>
</dbReference>
<feature type="signal peptide" evidence="12">
    <location>
        <begin position="1"/>
        <end position="33"/>
    </location>
</feature>
<dbReference type="Gene3D" id="2.40.170.20">
    <property type="entry name" value="TonB-dependent receptor, beta-barrel domain"/>
    <property type="match status" value="2"/>
</dbReference>
<dbReference type="Proteomes" id="UP001218362">
    <property type="component" value="Chromosome"/>
</dbReference>
<evidence type="ECO:0000256" key="10">
    <source>
        <dbReference type="PROSITE-ProRule" id="PRU01360"/>
    </source>
</evidence>
<dbReference type="PROSITE" id="PS52016">
    <property type="entry name" value="TONB_DEPENDENT_REC_3"/>
    <property type="match status" value="1"/>
</dbReference>
<dbReference type="KEGG" id="acob:P0Y56_08815"/>
<evidence type="ECO:0000313" key="15">
    <source>
        <dbReference type="Proteomes" id="UP001218362"/>
    </source>
</evidence>
<keyword evidence="4" id="KW-0410">Iron transport</keyword>
<dbReference type="InterPro" id="IPR037066">
    <property type="entry name" value="Plug_dom_sf"/>
</dbReference>
<proteinExistence type="inferred from homology"/>
<keyword evidence="12" id="KW-0732">Signal</keyword>
<keyword evidence="3 10" id="KW-1134">Transmembrane beta strand</keyword>
<dbReference type="AlphaFoldDB" id="A0AAJ5X416"/>
<evidence type="ECO:0000256" key="1">
    <source>
        <dbReference type="ARBA" id="ARBA00004571"/>
    </source>
</evidence>
<dbReference type="CDD" id="cd01347">
    <property type="entry name" value="ligand_gated_channel"/>
    <property type="match status" value="1"/>
</dbReference>
<sequence>MMESKRSAARLRLLACAAFGAIAAAAVPGVAHAQAADAALTAQHDFNLPAQSLSRSITQVASISGLQVLYSDDMANDAQAPAIKGRMSAQDALTRLLAGSGFALRYTSDKVVTLVKVPVGNGTDGEVVTGVVSVEGIGGGSPYFGGAGQAAGVNGVNGSRDITATEGTGSFTSGALTIGSKVPQALKDVPQSISVLTAELMAQKDVTDFNSAMAQLPGATLAQGSTQLENKFYSRGFEITNIEVDGGAPLSTSFTFYPQIDMSQYDHAELLRGADGLLSGYGNPSGTINLVRKKPLDHSQFSLEAQAGSWDTYRLVLDATSPLALDGALRGRVVATYQSNHYFYDTAKDNKNLLYGVLDFDASPTTLITVGGSYTDQHSVPWYVGLPRYQNGESLGLPRSTSFVFPWNRWTFSTTEMFAGIEQKLGGDWVLKAKATRNDQSTTQKVGYASGAVNPTNNVGAVLYTQYTDTHSKQLSLEGTVSGSLQLFGQRQEVTIGANWVDTDGTGLTIYGDPTPTYFNPYQPYPGGPVFCQDYGAGVCPEGSIPGNPPIDVFNFNSADPIYTEPANPLPRYRYTAYGQIQSGAYINLRLTAFDRLHLTTGVRWSQYKYNFAQDLLCTSIPATDDPSSPDCYGLQIGDVYDRTLQKNKTNDFTWPPPVNLSFDVTHSLTVYGGYTHIYLPQANYLDSKLKPIDPITGSNIEAGVKWSARGGRLNISLAAYRIEQKGYPAYDGDFDYNTGEFIASDGTHYPDYGNLGEGRSCCFKADPEQTYRSQGLDFEVAGEIRRGLQFIGSYTFDETKQIGTSFYPQDRGQPFTSIQPKHLYKIWLSYDFAAAGYPKLAGLTLSGGVNGQSSAYRSGSVCVNFTGTPDPVSGYQNCKSYDKPDFITYAFTVPSYAVLSGRIDYRLSANWSLAINLDNILDKTYYQSVGSVSSGNWYGTPRSFTATLRGKW</sequence>
<feature type="chain" id="PRO_5042494838" evidence="12">
    <location>
        <begin position="34"/>
        <end position="953"/>
    </location>
</feature>
<evidence type="ECO:0000256" key="8">
    <source>
        <dbReference type="ARBA" id="ARBA00023136"/>
    </source>
</evidence>
<dbReference type="InterPro" id="IPR000531">
    <property type="entry name" value="Beta-barrel_TonB"/>
</dbReference>
<evidence type="ECO:0000313" key="14">
    <source>
        <dbReference type="EMBL" id="WEK45138.1"/>
    </source>
</evidence>
<evidence type="ECO:0000259" key="13">
    <source>
        <dbReference type="SMART" id="SM00965"/>
    </source>
</evidence>
<reference evidence="14" key="1">
    <citation type="submission" date="2023-03" db="EMBL/GenBank/DDBJ databases">
        <title>Andean soil-derived lignocellulolytic bacterial consortium as a source of novel taxa and putative plastic-active enzymes.</title>
        <authorList>
            <person name="Diaz-Garcia L."/>
            <person name="Chuvochina M."/>
            <person name="Feuerriegel G."/>
            <person name="Bunk B."/>
            <person name="Sproer C."/>
            <person name="Streit W.R."/>
            <person name="Rodriguez L.M."/>
            <person name="Overmann J."/>
            <person name="Jimenez D.J."/>
        </authorList>
    </citation>
    <scope>NUCLEOTIDE SEQUENCE</scope>
    <source>
        <strain evidence="14">MAG 26</strain>
    </source>
</reference>
<dbReference type="InterPro" id="IPR036942">
    <property type="entry name" value="Beta-barrel_TonB_sf"/>
</dbReference>
<comment type="similarity">
    <text evidence="10 11">Belongs to the TonB-dependent receptor family.</text>
</comment>
<evidence type="ECO:0000256" key="6">
    <source>
        <dbReference type="ARBA" id="ARBA00023004"/>
    </source>
</evidence>
<evidence type="ECO:0000256" key="3">
    <source>
        <dbReference type="ARBA" id="ARBA00022452"/>
    </source>
</evidence>
<accession>A0AAJ5X416</accession>
<evidence type="ECO:0000256" key="5">
    <source>
        <dbReference type="ARBA" id="ARBA00022692"/>
    </source>
</evidence>
<evidence type="ECO:0000256" key="12">
    <source>
        <dbReference type="SAM" id="SignalP"/>
    </source>
</evidence>
<evidence type="ECO:0000256" key="11">
    <source>
        <dbReference type="RuleBase" id="RU003357"/>
    </source>
</evidence>
<keyword evidence="2 10" id="KW-0813">Transport</keyword>
<dbReference type="InterPro" id="IPR011662">
    <property type="entry name" value="Secretin/TonB_short_N"/>
</dbReference>
<gene>
    <name evidence="14" type="ORF">P0Y56_08815</name>
</gene>
<dbReference type="PANTHER" id="PTHR32552">
    <property type="entry name" value="FERRICHROME IRON RECEPTOR-RELATED"/>
    <property type="match status" value="1"/>
</dbReference>
<dbReference type="EMBL" id="CP119316">
    <property type="protein sequence ID" value="WEK45138.1"/>
    <property type="molecule type" value="Genomic_DNA"/>
</dbReference>
<protein>
    <submittedName>
        <fullName evidence="14">TonB-dependent receptor</fullName>
    </submittedName>
</protein>
<evidence type="ECO:0000256" key="4">
    <source>
        <dbReference type="ARBA" id="ARBA00022496"/>
    </source>
</evidence>
<dbReference type="Gene3D" id="3.55.50.30">
    <property type="match status" value="1"/>
</dbReference>
<keyword evidence="7 11" id="KW-0798">TonB box</keyword>
<dbReference type="InterPro" id="IPR039426">
    <property type="entry name" value="TonB-dep_rcpt-like"/>
</dbReference>
<keyword evidence="5 10" id="KW-0812">Transmembrane</keyword>
<dbReference type="GO" id="GO:0015344">
    <property type="term" value="F:siderophore uptake transmembrane transporter activity"/>
    <property type="evidence" value="ECO:0007669"/>
    <property type="project" value="TreeGrafter"/>
</dbReference>
<organism evidence="14 15">
    <name type="scientific">Candidatus Andeanibacterium colombiense</name>
    <dbReference type="NCBI Taxonomy" id="3121345"/>
    <lineage>
        <taxon>Bacteria</taxon>
        <taxon>Pseudomonadati</taxon>
        <taxon>Pseudomonadota</taxon>
        <taxon>Alphaproteobacteria</taxon>
        <taxon>Sphingomonadales</taxon>
        <taxon>Sphingomonadaceae</taxon>
        <taxon>Candidatus Andeanibacterium</taxon>
    </lineage>
</organism>
<evidence type="ECO:0000256" key="9">
    <source>
        <dbReference type="ARBA" id="ARBA00023237"/>
    </source>
</evidence>
<keyword evidence="8 10" id="KW-0472">Membrane</keyword>
<dbReference type="Pfam" id="PF07660">
    <property type="entry name" value="STN"/>
    <property type="match status" value="1"/>
</dbReference>
<keyword evidence="6" id="KW-0408">Iron</keyword>
<dbReference type="PANTHER" id="PTHR32552:SF74">
    <property type="entry name" value="HYDROXAMATE SIDEROPHORE RECEPTOR FHUE"/>
    <property type="match status" value="1"/>
</dbReference>
<evidence type="ECO:0000256" key="7">
    <source>
        <dbReference type="ARBA" id="ARBA00023077"/>
    </source>
</evidence>